<dbReference type="Pfam" id="PF01844">
    <property type="entry name" value="HNH"/>
    <property type="match status" value="1"/>
</dbReference>
<dbReference type="EMBL" id="PYLZ01000023">
    <property type="protein sequence ID" value="PSW18889.1"/>
    <property type="molecule type" value="Genomic_DNA"/>
</dbReference>
<feature type="domain" description="HNH nuclease" evidence="1">
    <location>
        <begin position="164"/>
        <end position="222"/>
    </location>
</feature>
<dbReference type="GO" id="GO:0003676">
    <property type="term" value="F:nucleic acid binding"/>
    <property type="evidence" value="ECO:0007669"/>
    <property type="project" value="InterPro"/>
</dbReference>
<protein>
    <recommendedName>
        <fullName evidence="1">HNH nuclease domain-containing protein</fullName>
    </recommendedName>
</protein>
<organism evidence="2 3">
    <name type="scientific">Photobacterium swingsii</name>
    <dbReference type="NCBI Taxonomy" id="680026"/>
    <lineage>
        <taxon>Bacteria</taxon>
        <taxon>Pseudomonadati</taxon>
        <taxon>Pseudomonadota</taxon>
        <taxon>Gammaproteobacteria</taxon>
        <taxon>Vibrionales</taxon>
        <taxon>Vibrionaceae</taxon>
        <taxon>Photobacterium</taxon>
    </lineage>
</organism>
<dbReference type="InterPro" id="IPR003615">
    <property type="entry name" value="HNH_nuc"/>
</dbReference>
<comment type="caution">
    <text evidence="2">The sequence shown here is derived from an EMBL/GenBank/DDBJ whole genome shotgun (WGS) entry which is preliminary data.</text>
</comment>
<dbReference type="GO" id="GO:0008270">
    <property type="term" value="F:zinc ion binding"/>
    <property type="evidence" value="ECO:0007669"/>
    <property type="project" value="InterPro"/>
</dbReference>
<dbReference type="Proteomes" id="UP000240481">
    <property type="component" value="Unassembled WGS sequence"/>
</dbReference>
<accession>A0A2T3NRK7</accession>
<dbReference type="Gene3D" id="1.10.30.50">
    <property type="match status" value="1"/>
</dbReference>
<dbReference type="InterPro" id="IPR002711">
    <property type="entry name" value="HNH"/>
</dbReference>
<dbReference type="CDD" id="cd00085">
    <property type="entry name" value="HNHc"/>
    <property type="match status" value="1"/>
</dbReference>
<evidence type="ECO:0000313" key="3">
    <source>
        <dbReference type="Proteomes" id="UP000240481"/>
    </source>
</evidence>
<proteinExistence type="predicted"/>
<dbReference type="GO" id="GO:0004519">
    <property type="term" value="F:endonuclease activity"/>
    <property type="evidence" value="ECO:0007669"/>
    <property type="project" value="InterPro"/>
</dbReference>
<evidence type="ECO:0000313" key="2">
    <source>
        <dbReference type="EMBL" id="PSW18889.1"/>
    </source>
</evidence>
<gene>
    <name evidence="2" type="ORF">C9I94_24210</name>
</gene>
<sequence>MTSKDVFLGILKKADGIAILSCTYGLNKTSAGDFINCFKYMLEGRLFQRAMSHSAMDYFLCNIAKDFPSSYLKNALDALIKHIEYWEAHYKTNAISMRKVESHYRKVFQAEETAELVQSKFENDVFKSLKLTRSERLKKIEEAPTKPRRIVVTTSIYQRNPYVVAERLTIADGSCEKCGQIAPFIRLKDSTPYLEVHHIKRLCDGGLDILENTTALCPNCHREMHFG</sequence>
<evidence type="ECO:0000259" key="1">
    <source>
        <dbReference type="SMART" id="SM00507"/>
    </source>
</evidence>
<dbReference type="AlphaFoldDB" id="A0A2T3NRK7"/>
<dbReference type="OrthoDB" id="9802640at2"/>
<name>A0A2T3NRK7_9GAMM</name>
<dbReference type="SMART" id="SM00507">
    <property type="entry name" value="HNHc"/>
    <property type="match status" value="1"/>
</dbReference>
<reference evidence="2 3" key="1">
    <citation type="submission" date="2018-01" db="EMBL/GenBank/DDBJ databases">
        <title>Whole genome sequencing of Histamine producing bacteria.</title>
        <authorList>
            <person name="Butler K."/>
        </authorList>
    </citation>
    <scope>NUCLEOTIDE SEQUENCE [LARGE SCALE GENOMIC DNA]</scope>
    <source>
        <strain evidence="2 3">DSM 24669</strain>
    </source>
</reference>
<keyword evidence="3" id="KW-1185">Reference proteome</keyword>